<sequence>MNLTLRALNIVTSLLLVSVAAYYLFNAVVTTISQSHIEFSLILSKTLILPTLLAVAAGLINAYLWYKINKIKNYSTKFFQSVQAWSISRLFRYVPGKVFTYIVRHKLQGSTKKNSLIASINELIISYYPVFILVLIYFFQDFPYLILCAIILSFVTVINLRKVIKIFNKQIAQKLNDDSYNPNHILKALFLSFTAVAIHGLAFYIITTATHLDISFLEATTALYISSLLGQLALLVPAGLVVKEAAIVFFLTTLNVELEAALICASISRLALILSELVNATLSTIVLKLTK</sequence>
<reference evidence="7 8" key="1">
    <citation type="submission" date="2020-04" db="EMBL/GenBank/DDBJ databases">
        <title>Thalassotalea sp. M1531, isolated from the surface of marine red alga.</title>
        <authorList>
            <person name="Pang L."/>
            <person name="Lu D.-C."/>
        </authorList>
    </citation>
    <scope>NUCLEOTIDE SEQUENCE [LARGE SCALE GENOMIC DNA]</scope>
    <source>
        <strain evidence="7 8">M1531</strain>
    </source>
</reference>
<evidence type="ECO:0000313" key="7">
    <source>
        <dbReference type="EMBL" id="NMP32063.1"/>
    </source>
</evidence>
<protein>
    <recommendedName>
        <fullName evidence="9">Flippase-like domain-containing protein</fullName>
    </recommendedName>
</protein>
<dbReference type="GO" id="GO:0005886">
    <property type="term" value="C:plasma membrane"/>
    <property type="evidence" value="ECO:0007669"/>
    <property type="project" value="UniProtKB-SubCell"/>
</dbReference>
<evidence type="ECO:0000256" key="3">
    <source>
        <dbReference type="ARBA" id="ARBA00022692"/>
    </source>
</evidence>
<evidence type="ECO:0000256" key="2">
    <source>
        <dbReference type="ARBA" id="ARBA00022475"/>
    </source>
</evidence>
<accession>A0A7Y0LD94</accession>
<proteinExistence type="predicted"/>
<comment type="caution">
    <text evidence="7">The sequence shown here is derived from an EMBL/GenBank/DDBJ whole genome shotgun (WGS) entry which is preliminary data.</text>
</comment>
<evidence type="ECO:0000256" key="6">
    <source>
        <dbReference type="SAM" id="Phobius"/>
    </source>
</evidence>
<organism evidence="7 8">
    <name type="scientific">Thalassotalea algicola</name>
    <dbReference type="NCBI Taxonomy" id="2716224"/>
    <lineage>
        <taxon>Bacteria</taxon>
        <taxon>Pseudomonadati</taxon>
        <taxon>Pseudomonadota</taxon>
        <taxon>Gammaproteobacteria</taxon>
        <taxon>Alteromonadales</taxon>
        <taxon>Colwelliaceae</taxon>
        <taxon>Thalassotalea</taxon>
    </lineage>
</organism>
<keyword evidence="8" id="KW-1185">Reference proteome</keyword>
<gene>
    <name evidence="7" type="ORF">HII17_10830</name>
</gene>
<dbReference type="EMBL" id="JABBXH010000003">
    <property type="protein sequence ID" value="NMP32063.1"/>
    <property type="molecule type" value="Genomic_DNA"/>
</dbReference>
<evidence type="ECO:0000256" key="4">
    <source>
        <dbReference type="ARBA" id="ARBA00022989"/>
    </source>
</evidence>
<keyword evidence="3 6" id="KW-0812">Transmembrane</keyword>
<evidence type="ECO:0000256" key="5">
    <source>
        <dbReference type="ARBA" id="ARBA00023136"/>
    </source>
</evidence>
<comment type="subcellular location">
    <subcellularLocation>
        <location evidence="1">Cell membrane</location>
        <topology evidence="1">Multi-pass membrane protein</topology>
    </subcellularLocation>
</comment>
<dbReference type="Proteomes" id="UP000568664">
    <property type="component" value="Unassembled WGS sequence"/>
</dbReference>
<keyword evidence="2" id="KW-1003">Cell membrane</keyword>
<feature type="transmembrane region" description="Helical" evidence="6">
    <location>
        <begin position="47"/>
        <end position="66"/>
    </location>
</feature>
<evidence type="ECO:0000313" key="8">
    <source>
        <dbReference type="Proteomes" id="UP000568664"/>
    </source>
</evidence>
<evidence type="ECO:0008006" key="9">
    <source>
        <dbReference type="Google" id="ProtNLM"/>
    </source>
</evidence>
<feature type="transmembrane region" description="Helical" evidence="6">
    <location>
        <begin position="221"/>
        <end position="242"/>
    </location>
</feature>
<feature type="transmembrane region" description="Helical" evidence="6">
    <location>
        <begin position="7"/>
        <end position="25"/>
    </location>
</feature>
<keyword evidence="5 6" id="KW-0472">Membrane</keyword>
<feature type="transmembrane region" description="Helical" evidence="6">
    <location>
        <begin position="144"/>
        <end position="164"/>
    </location>
</feature>
<dbReference type="Pfam" id="PF03706">
    <property type="entry name" value="LPG_synthase_TM"/>
    <property type="match status" value="1"/>
</dbReference>
<dbReference type="AlphaFoldDB" id="A0A7Y0LD94"/>
<keyword evidence="4 6" id="KW-1133">Transmembrane helix</keyword>
<feature type="transmembrane region" description="Helical" evidence="6">
    <location>
        <begin position="116"/>
        <end position="138"/>
    </location>
</feature>
<feature type="transmembrane region" description="Helical" evidence="6">
    <location>
        <begin position="185"/>
        <end position="206"/>
    </location>
</feature>
<name>A0A7Y0LD94_9GAMM</name>
<evidence type="ECO:0000256" key="1">
    <source>
        <dbReference type="ARBA" id="ARBA00004651"/>
    </source>
</evidence>
<dbReference type="RefSeq" id="WP_169075384.1">
    <property type="nucleotide sequence ID" value="NZ_JABBXH010000003.1"/>
</dbReference>
<dbReference type="InterPro" id="IPR022791">
    <property type="entry name" value="L-PG_synthase/AglD"/>
</dbReference>